<evidence type="ECO:0000256" key="1">
    <source>
        <dbReference type="SAM" id="SignalP"/>
    </source>
</evidence>
<reference evidence="2 3" key="1">
    <citation type="submission" date="2015-07" db="EMBL/GenBank/DDBJ databases">
        <title>The genome of the fungus Escovopsis weberi, a specialized disease agent of ant agriculture.</title>
        <authorList>
            <person name="de Man T.J."/>
            <person name="Stajich J.E."/>
            <person name="Kubicek C.P."/>
            <person name="Chenthamara K."/>
            <person name="Atanasova L."/>
            <person name="Druzhinina I.S."/>
            <person name="Birnbaum S."/>
            <person name="Barribeau S.M."/>
            <person name="Teiling C."/>
            <person name="Suen G."/>
            <person name="Currie C."/>
            <person name="Gerardo N.M."/>
        </authorList>
    </citation>
    <scope>NUCLEOTIDE SEQUENCE [LARGE SCALE GENOMIC DNA]</scope>
</reference>
<dbReference type="EMBL" id="LGSR01000029">
    <property type="protein sequence ID" value="KOS16910.1"/>
    <property type="molecule type" value="Genomic_DNA"/>
</dbReference>
<dbReference type="InterPro" id="IPR045469">
    <property type="entry name" value="Nis1"/>
</dbReference>
<dbReference type="AlphaFoldDB" id="A0A0M8MZL4"/>
<accession>A0A0M8MZL4</accession>
<sequence length="145" mass="15290">MRVLAALCTLTAVAQARLIGFSAPEFIRPGDSIDVGFLSEIYIQRVEDVACSLGYHAPAAVPQSLGNLIQDIQLGSDKSNLLSGFNQTITFPDSIPKGPANLRLACLGLYGVFNMPSVTIFEANVTFADATNGPIVSSAFVEPGN</sequence>
<keyword evidence="1" id="KW-0732">Signal</keyword>
<dbReference type="Pfam" id="PF19271">
    <property type="entry name" value="Nis1"/>
    <property type="match status" value="1"/>
</dbReference>
<keyword evidence="3" id="KW-1185">Reference proteome</keyword>
<evidence type="ECO:0000313" key="3">
    <source>
        <dbReference type="Proteomes" id="UP000053831"/>
    </source>
</evidence>
<feature type="signal peptide" evidence="1">
    <location>
        <begin position="1"/>
        <end position="16"/>
    </location>
</feature>
<name>A0A0M8MZL4_ESCWE</name>
<feature type="chain" id="PRO_5005818827" evidence="1">
    <location>
        <begin position="17"/>
        <end position="145"/>
    </location>
</feature>
<organism evidence="2 3">
    <name type="scientific">Escovopsis weberi</name>
    <dbReference type="NCBI Taxonomy" id="150374"/>
    <lineage>
        <taxon>Eukaryota</taxon>
        <taxon>Fungi</taxon>
        <taxon>Dikarya</taxon>
        <taxon>Ascomycota</taxon>
        <taxon>Pezizomycotina</taxon>
        <taxon>Sordariomycetes</taxon>
        <taxon>Hypocreomycetidae</taxon>
        <taxon>Hypocreales</taxon>
        <taxon>Hypocreaceae</taxon>
        <taxon>Escovopsis</taxon>
    </lineage>
</organism>
<gene>
    <name evidence="2" type="ORF">ESCO_004832</name>
</gene>
<dbReference type="OrthoDB" id="3913322at2759"/>
<dbReference type="Proteomes" id="UP000053831">
    <property type="component" value="Unassembled WGS sequence"/>
</dbReference>
<comment type="caution">
    <text evidence="2">The sequence shown here is derived from an EMBL/GenBank/DDBJ whole genome shotgun (WGS) entry which is preliminary data.</text>
</comment>
<proteinExistence type="predicted"/>
<evidence type="ECO:0000313" key="2">
    <source>
        <dbReference type="EMBL" id="KOS16910.1"/>
    </source>
</evidence>
<protein>
    <submittedName>
        <fullName evidence="2">Uncharacterized protein</fullName>
    </submittedName>
</protein>